<keyword evidence="3" id="KW-1185">Reference proteome</keyword>
<proteinExistence type="predicted"/>
<gene>
    <name evidence="2" type="ORF">PHMEG_00028199</name>
</gene>
<protein>
    <submittedName>
        <fullName evidence="2">Uncharacterized protein</fullName>
    </submittedName>
</protein>
<name>A0A225V6R9_9STRA</name>
<dbReference type="EMBL" id="NBNE01007501">
    <property type="protein sequence ID" value="OWZ00578.1"/>
    <property type="molecule type" value="Genomic_DNA"/>
</dbReference>
<evidence type="ECO:0000256" key="1">
    <source>
        <dbReference type="SAM" id="MobiDB-lite"/>
    </source>
</evidence>
<dbReference type="Proteomes" id="UP000198211">
    <property type="component" value="Unassembled WGS sequence"/>
</dbReference>
<sequence length="84" mass="9731">MWEHGGELTDYQVWNCQGSKRPWSISSGTVEWHKYAGNNVSNTELGNNNQKQPWEGTSFIVPAGQRQRSQRPYNKNSKRMTQTM</sequence>
<comment type="caution">
    <text evidence="2">The sequence shown here is derived from an EMBL/GenBank/DDBJ whole genome shotgun (WGS) entry which is preliminary data.</text>
</comment>
<organism evidence="2 3">
    <name type="scientific">Phytophthora megakarya</name>
    <dbReference type="NCBI Taxonomy" id="4795"/>
    <lineage>
        <taxon>Eukaryota</taxon>
        <taxon>Sar</taxon>
        <taxon>Stramenopiles</taxon>
        <taxon>Oomycota</taxon>
        <taxon>Peronosporomycetes</taxon>
        <taxon>Peronosporales</taxon>
        <taxon>Peronosporaceae</taxon>
        <taxon>Phytophthora</taxon>
    </lineage>
</organism>
<accession>A0A225V6R9</accession>
<reference evidence="3" key="1">
    <citation type="submission" date="2017-03" db="EMBL/GenBank/DDBJ databases">
        <title>Phytopthora megakarya and P. palmivora, two closely related causual agents of cacao black pod achieved similar genome size and gene model numbers by different mechanisms.</title>
        <authorList>
            <person name="Ali S."/>
            <person name="Shao J."/>
            <person name="Larry D.J."/>
            <person name="Kronmiller B."/>
            <person name="Shen D."/>
            <person name="Strem M.D."/>
            <person name="Melnick R.L."/>
            <person name="Guiltinan M.J."/>
            <person name="Tyler B.M."/>
            <person name="Meinhardt L.W."/>
            <person name="Bailey B.A."/>
        </authorList>
    </citation>
    <scope>NUCLEOTIDE SEQUENCE [LARGE SCALE GENOMIC DNA]</scope>
    <source>
        <strain evidence="3">zdho120</strain>
    </source>
</reference>
<evidence type="ECO:0000313" key="2">
    <source>
        <dbReference type="EMBL" id="OWZ00578.1"/>
    </source>
</evidence>
<dbReference type="AlphaFoldDB" id="A0A225V6R9"/>
<evidence type="ECO:0000313" key="3">
    <source>
        <dbReference type="Proteomes" id="UP000198211"/>
    </source>
</evidence>
<feature type="compositionally biased region" description="Polar residues" evidence="1">
    <location>
        <begin position="66"/>
        <end position="84"/>
    </location>
</feature>
<feature type="region of interest" description="Disordered" evidence="1">
    <location>
        <begin position="63"/>
        <end position="84"/>
    </location>
</feature>